<dbReference type="InterPro" id="IPR001584">
    <property type="entry name" value="Integrase_cat-core"/>
</dbReference>
<sequence>MESFFGHFKDEVDATNCKTVAKLRRKVEKYMEQWGLKKMTPEQYQGHLLAA</sequence>
<reference evidence="2 3" key="1">
    <citation type="submission" date="2021-01" db="EMBL/GenBank/DDBJ databases">
        <title>Genome Sequencing of Type Strains.</title>
        <authorList>
            <person name="Lemaire J.F."/>
            <person name="Inderbitzin P."/>
            <person name="Collins S.B."/>
            <person name="Wespe N."/>
            <person name="Knight-Connoni V."/>
        </authorList>
    </citation>
    <scope>NUCLEOTIDE SEQUENCE [LARGE SCALE GENOMIC DNA]</scope>
    <source>
        <strain evidence="2 3">DSM 14730</strain>
    </source>
</reference>
<evidence type="ECO:0000259" key="1">
    <source>
        <dbReference type="Pfam" id="PF13333"/>
    </source>
</evidence>
<proteinExistence type="predicted"/>
<name>A0ABS2Z9X7_9BACL</name>
<comment type="caution">
    <text evidence="2">The sequence shown here is derived from an EMBL/GenBank/DDBJ whole genome shotgun (WGS) entry which is preliminary data.</text>
</comment>
<evidence type="ECO:0000313" key="2">
    <source>
        <dbReference type="EMBL" id="MBN3544983.1"/>
    </source>
</evidence>
<dbReference type="EMBL" id="JAFHKS010000042">
    <property type="protein sequence ID" value="MBN3544983.1"/>
    <property type="molecule type" value="Genomic_DNA"/>
</dbReference>
<dbReference type="Pfam" id="PF13333">
    <property type="entry name" value="rve_2"/>
    <property type="match status" value="1"/>
</dbReference>
<dbReference type="Proteomes" id="UP001319060">
    <property type="component" value="Unassembled WGS sequence"/>
</dbReference>
<organism evidence="2 3">
    <name type="scientific">Fictibacillus barbaricus</name>
    <dbReference type="NCBI Taxonomy" id="182136"/>
    <lineage>
        <taxon>Bacteria</taxon>
        <taxon>Bacillati</taxon>
        <taxon>Bacillota</taxon>
        <taxon>Bacilli</taxon>
        <taxon>Bacillales</taxon>
        <taxon>Fictibacillaceae</taxon>
        <taxon>Fictibacillus</taxon>
    </lineage>
</organism>
<feature type="domain" description="Integrase catalytic" evidence="1">
    <location>
        <begin position="2"/>
        <end position="47"/>
    </location>
</feature>
<evidence type="ECO:0000313" key="3">
    <source>
        <dbReference type="Proteomes" id="UP001319060"/>
    </source>
</evidence>
<protein>
    <submittedName>
        <fullName evidence="2">IS3 family transposase</fullName>
    </submittedName>
</protein>
<keyword evidence="3" id="KW-1185">Reference proteome</keyword>
<gene>
    <name evidence="2" type="ORF">JYA64_06740</name>
</gene>
<dbReference type="RefSeq" id="WP_188403374.1">
    <property type="nucleotide sequence ID" value="NZ_BMCE01000002.1"/>
</dbReference>
<accession>A0ABS2Z9X7</accession>